<name>A0ABU1SY24_9HYPH</name>
<organism evidence="1 2">
    <name type="scientific">Rhizobium miluonense</name>
    <dbReference type="NCBI Taxonomy" id="411945"/>
    <lineage>
        <taxon>Bacteria</taxon>
        <taxon>Pseudomonadati</taxon>
        <taxon>Pseudomonadota</taxon>
        <taxon>Alphaproteobacteria</taxon>
        <taxon>Hyphomicrobiales</taxon>
        <taxon>Rhizobiaceae</taxon>
        <taxon>Rhizobium/Agrobacterium group</taxon>
        <taxon>Rhizobium</taxon>
    </lineage>
</organism>
<comment type="caution">
    <text evidence="1">The sequence shown here is derived from an EMBL/GenBank/DDBJ whole genome shotgun (WGS) entry which is preliminary data.</text>
</comment>
<dbReference type="PANTHER" id="PTHR35528">
    <property type="entry name" value="BLL1675 PROTEIN"/>
    <property type="match status" value="1"/>
</dbReference>
<dbReference type="EMBL" id="JAVDUP010000010">
    <property type="protein sequence ID" value="MDR6903842.1"/>
    <property type="molecule type" value="Genomic_DNA"/>
</dbReference>
<keyword evidence="2" id="KW-1185">Reference proteome</keyword>
<dbReference type="InterPro" id="IPR052183">
    <property type="entry name" value="IS_Transposase"/>
</dbReference>
<dbReference type="Proteomes" id="UP001250791">
    <property type="component" value="Unassembled WGS sequence"/>
</dbReference>
<evidence type="ECO:0000313" key="2">
    <source>
        <dbReference type="Proteomes" id="UP001250791"/>
    </source>
</evidence>
<reference evidence="1 2" key="1">
    <citation type="submission" date="2023-07" db="EMBL/GenBank/DDBJ databases">
        <title>Sorghum-associated microbial communities from plants grown in Nebraska, USA.</title>
        <authorList>
            <person name="Schachtman D."/>
        </authorList>
    </citation>
    <scope>NUCLEOTIDE SEQUENCE [LARGE SCALE GENOMIC DNA]</scope>
    <source>
        <strain evidence="1 2">3199</strain>
    </source>
</reference>
<accession>A0ABU1SY24</accession>
<dbReference type="PANTHER" id="PTHR35528:SF3">
    <property type="entry name" value="BLL1675 PROTEIN"/>
    <property type="match status" value="1"/>
</dbReference>
<proteinExistence type="predicted"/>
<evidence type="ECO:0000313" key="1">
    <source>
        <dbReference type="EMBL" id="MDR6903842.1"/>
    </source>
</evidence>
<protein>
    <submittedName>
        <fullName evidence="1">Transposase-like protein</fullName>
    </submittedName>
</protein>
<gene>
    <name evidence="1" type="ORF">J2W52_005475</name>
</gene>
<sequence>MTEAPHAHFKRHRFPVEIIANAVWLYYRFPLSLRDVEDLLAERGIIVTFQTVAEWAAKFGLKFSHQLRRRSQGHFADK</sequence>